<evidence type="ECO:0000313" key="3">
    <source>
        <dbReference type="EMBL" id="OHY89593.1"/>
    </source>
</evidence>
<reference evidence="3 4" key="1">
    <citation type="submission" date="2016-09" db="EMBL/GenBank/DDBJ databases">
        <title>Draft Genome Sequence of Aeromonas sobria Strain 08005, Isolated from Sick Rana catesbeiana.</title>
        <authorList>
            <person name="Yang Q."/>
        </authorList>
    </citation>
    <scope>NUCLEOTIDE SEQUENCE [LARGE SCALE GENOMIC DNA]</scope>
    <source>
        <strain evidence="3 4">08005</strain>
    </source>
</reference>
<dbReference type="InterPro" id="IPR006935">
    <property type="entry name" value="Helicase/UvrB_N"/>
</dbReference>
<dbReference type="SUPFAM" id="SSF52540">
    <property type="entry name" value="P-loop containing nucleoside triphosphate hydrolases"/>
    <property type="match status" value="2"/>
</dbReference>
<evidence type="ECO:0000313" key="4">
    <source>
        <dbReference type="Proteomes" id="UP000179934"/>
    </source>
</evidence>
<dbReference type="Gene3D" id="3.40.50.300">
    <property type="entry name" value="P-loop containing nucleotide triphosphate hydrolases"/>
    <property type="match status" value="2"/>
</dbReference>
<dbReference type="STRING" id="646.BJD16_19990"/>
<feature type="domain" description="Helicase/UvrB N-terminal" evidence="2">
    <location>
        <begin position="3"/>
        <end position="264"/>
    </location>
</feature>
<dbReference type="GO" id="GO:0005524">
    <property type="term" value="F:ATP binding"/>
    <property type="evidence" value="ECO:0007669"/>
    <property type="project" value="InterPro"/>
</dbReference>
<dbReference type="Pfam" id="PF04851">
    <property type="entry name" value="ResIII"/>
    <property type="match status" value="1"/>
</dbReference>
<keyword evidence="3" id="KW-0540">Nuclease</keyword>
<dbReference type="InterPro" id="IPR027417">
    <property type="entry name" value="P-loop_NTPase"/>
</dbReference>
<dbReference type="GO" id="GO:0005829">
    <property type="term" value="C:cytosol"/>
    <property type="evidence" value="ECO:0007669"/>
    <property type="project" value="TreeGrafter"/>
</dbReference>
<dbReference type="AlphaFoldDB" id="A0A1S2CPH6"/>
<name>A0A1S2CPH6_AERSO</name>
<keyword evidence="3" id="KW-0378">Hydrolase</keyword>
<dbReference type="PANTHER" id="PTHR47396">
    <property type="entry name" value="TYPE I RESTRICTION ENZYME ECOKI R PROTEIN"/>
    <property type="match status" value="1"/>
</dbReference>
<accession>A0A1S2CPH6</accession>
<dbReference type="RefSeq" id="WP_042019798.1">
    <property type="nucleotide sequence ID" value="NZ_CDBW01000014.1"/>
</dbReference>
<organism evidence="3 4">
    <name type="scientific">Aeromonas sobria</name>
    <dbReference type="NCBI Taxonomy" id="646"/>
    <lineage>
        <taxon>Bacteria</taxon>
        <taxon>Pseudomonadati</taxon>
        <taxon>Pseudomonadota</taxon>
        <taxon>Gammaproteobacteria</taxon>
        <taxon>Aeromonadales</taxon>
        <taxon>Aeromonadaceae</taxon>
        <taxon>Aeromonas</taxon>
    </lineage>
</organism>
<dbReference type="GO" id="GO:0003677">
    <property type="term" value="F:DNA binding"/>
    <property type="evidence" value="ECO:0007669"/>
    <property type="project" value="InterPro"/>
</dbReference>
<dbReference type="GO" id="GO:0016787">
    <property type="term" value="F:hydrolase activity"/>
    <property type="evidence" value="ECO:0007669"/>
    <property type="project" value="InterPro"/>
</dbReference>
<dbReference type="Proteomes" id="UP000179934">
    <property type="component" value="Unassembled WGS sequence"/>
</dbReference>
<evidence type="ECO:0000259" key="2">
    <source>
        <dbReference type="Pfam" id="PF04851"/>
    </source>
</evidence>
<dbReference type="EMBL" id="MKFU01000038">
    <property type="protein sequence ID" value="OHY89593.1"/>
    <property type="molecule type" value="Genomic_DNA"/>
</dbReference>
<dbReference type="REBASE" id="179024">
    <property type="entry name" value="Aso8005ORF19985P"/>
</dbReference>
<protein>
    <submittedName>
        <fullName evidence="3">Restriction endonuclease subunit R</fullName>
    </submittedName>
</protein>
<comment type="caution">
    <text evidence="3">The sequence shown here is derived from an EMBL/GenBank/DDBJ whole genome shotgun (WGS) entry which is preliminary data.</text>
</comment>
<evidence type="ECO:0000256" key="1">
    <source>
        <dbReference type="SAM" id="MobiDB-lite"/>
    </source>
</evidence>
<dbReference type="PANTHER" id="PTHR47396:SF1">
    <property type="entry name" value="ATP-DEPENDENT HELICASE IRC3-RELATED"/>
    <property type="match status" value="1"/>
</dbReference>
<keyword evidence="3" id="KW-0255">Endonuclease</keyword>
<dbReference type="InterPro" id="IPR050742">
    <property type="entry name" value="Helicase_Restrict-Modif_Enz"/>
</dbReference>
<dbReference type="GeneID" id="58921729"/>
<dbReference type="OrthoDB" id="9804145at2"/>
<proteinExistence type="predicted"/>
<gene>
    <name evidence="3" type="ORF">BJD16_19990</name>
</gene>
<feature type="region of interest" description="Disordered" evidence="1">
    <location>
        <begin position="476"/>
        <end position="501"/>
    </location>
</feature>
<sequence length="903" mass="101724">MTFSLKHYQERALNSLRHFFGQLANQADLHKVWREQPFQQEFIARGEPTLPYQDKAFGDVPCVCLRLPTGGGKTLLAAHVIGDVSRHYTFNEAPVALWLVPSDAIREQTLKALMNKQHPYRQSLDQRFNDKVRVCTLESLATVGPHEVGTNAIIVVATIQAFRVADTTQRNVYSFDESLIHHFTDVTSTLMPGLEVVTEADLVAQPFLTTADLGRVKASLANWLHLHKPVIIVDEAHNSRTQNSFETLKRFNPSAIVELTATPVKGSNVLYHVSAQELKNEEMIKLPIMLVEHVTGWQDAARDAILRQRQLETLAQKEPEYLRPIVLFQAEPKGKSVTVEVLAQHLETVEKIPKEQIAIATGTQKELDGVNLFDPECPVRYVITVEALKEGWDCSFAYILCSMQESRSAKDVEQLLGRVLRMPYAKARKHPELNQAYAHITARSFGEALHSIQDNLVNNMGFDPMDAALALQSQPAGNNNLFNDESDGTGGAAPSQPSMSVPLPVMPQTPVPAELQDKIEIRPTQSGSTVLIHGEMTQEVEDFILTGVPKKHQAMVQQRMEQEKARHDAQTSPSARGVLFRQLPLLCWRDNGFASLADAELFEEFSNFNLLNEAIELPYFAVNEQAKSWALDMERGRLSSSFVSATQMNLNGIQSANTEQDLIGWLDSQLRQPNVFQRDMQAYLTQMLAYLTHTRKITLTALIRGKFQLADALQRDILARRKRAGEKGFQQELCNMEAAKVDDGMEFFFNFKPQYYAGRPPYYKGTYRFQKHYYGSALIHDLREKTSAGKWAEEFLCARAIDEHPKIKHWVRNVEKEPRLSFKLPVAGGYFYPDFVCELTDGRLLVVEYKGQHLQDNADSREKAAVGAQWEKTSGGQCLFLMATADNNGANVSSQINLKIDAR</sequence>
<dbReference type="GO" id="GO:0004519">
    <property type="term" value="F:endonuclease activity"/>
    <property type="evidence" value="ECO:0007669"/>
    <property type="project" value="UniProtKB-KW"/>
</dbReference>